<dbReference type="GO" id="GO:0004620">
    <property type="term" value="F:phospholipase activity"/>
    <property type="evidence" value="ECO:0007669"/>
    <property type="project" value="TreeGrafter"/>
</dbReference>
<dbReference type="GO" id="GO:0012505">
    <property type="term" value="C:endomembrane system"/>
    <property type="evidence" value="ECO:0007669"/>
    <property type="project" value="UniProtKB-SubCell"/>
</dbReference>
<evidence type="ECO:0000256" key="5">
    <source>
        <dbReference type="ARBA" id="ARBA00023136"/>
    </source>
</evidence>
<dbReference type="Proteomes" id="UP000012065">
    <property type="component" value="Unassembled WGS sequence"/>
</dbReference>
<evidence type="ECO:0000256" key="4">
    <source>
        <dbReference type="ARBA" id="ARBA00022989"/>
    </source>
</evidence>
<dbReference type="EMBL" id="CAOJ01006406">
    <property type="protein sequence ID" value="CCO30398.1"/>
    <property type="molecule type" value="Genomic_DNA"/>
</dbReference>
<dbReference type="HOGENOM" id="CLU_2170277_0_0_1"/>
<gene>
    <name evidence="8" type="ORF">BN14_04427</name>
</gene>
<keyword evidence="2" id="KW-0812">Transmembrane</keyword>
<keyword evidence="4" id="KW-1133">Transmembrane helix</keyword>
<reference evidence="8 9" key="1">
    <citation type="journal article" date="2013" name="J. Biotechnol.">
        <title>Establishment and interpretation of the genome sequence of the phytopathogenic fungus Rhizoctonia solani AG1-IB isolate 7/3/14.</title>
        <authorList>
            <person name="Wibberg D.W."/>
            <person name="Jelonek L.J."/>
            <person name="Rupp O.R."/>
            <person name="Hennig M.H."/>
            <person name="Eikmeyer F.E."/>
            <person name="Goesmann A.G."/>
            <person name="Hartmann A.H."/>
            <person name="Borriss R.B."/>
            <person name="Grosch R.G."/>
            <person name="Puehler A.P."/>
            <person name="Schlueter A.S."/>
        </authorList>
    </citation>
    <scope>NUCLEOTIDE SEQUENCE [LARGE SCALE GENOMIC DNA]</scope>
    <source>
        <strain evidence="9">AG1-IB / isolate 7/3/14</strain>
    </source>
</reference>
<evidence type="ECO:0000256" key="3">
    <source>
        <dbReference type="ARBA" id="ARBA00022801"/>
    </source>
</evidence>
<proteinExistence type="inferred from homology"/>
<protein>
    <submittedName>
        <fullName evidence="8">Putative lipase ATG15</fullName>
    </submittedName>
</protein>
<keyword evidence="6" id="KW-0325">Glycoprotein</keyword>
<dbReference type="GO" id="GO:0005775">
    <property type="term" value="C:vacuolar lumen"/>
    <property type="evidence" value="ECO:0007669"/>
    <property type="project" value="TreeGrafter"/>
</dbReference>
<evidence type="ECO:0000256" key="1">
    <source>
        <dbReference type="ARBA" id="ARBA00010701"/>
    </source>
</evidence>
<evidence type="ECO:0000313" key="9">
    <source>
        <dbReference type="Proteomes" id="UP000012065"/>
    </source>
</evidence>
<accession>M5BRK8</accession>
<dbReference type="GO" id="GO:0034727">
    <property type="term" value="P:piecemeal microautophagy of the nucleus"/>
    <property type="evidence" value="ECO:0007669"/>
    <property type="project" value="TreeGrafter"/>
</dbReference>
<dbReference type="PANTHER" id="PTHR47175:SF2">
    <property type="entry name" value="LIPASE ATG15-RELATED"/>
    <property type="match status" value="1"/>
</dbReference>
<dbReference type="GO" id="GO:0016020">
    <property type="term" value="C:membrane"/>
    <property type="evidence" value="ECO:0007669"/>
    <property type="project" value="TreeGrafter"/>
</dbReference>
<keyword evidence="3" id="KW-0378">Hydrolase</keyword>
<organism evidence="8 9">
    <name type="scientific">Thanatephorus cucumeris (strain AG1-IB / isolate 7/3/14)</name>
    <name type="common">Lettuce bottom rot fungus</name>
    <name type="synonym">Rhizoctonia solani</name>
    <dbReference type="NCBI Taxonomy" id="1108050"/>
    <lineage>
        <taxon>Eukaryota</taxon>
        <taxon>Fungi</taxon>
        <taxon>Dikarya</taxon>
        <taxon>Basidiomycota</taxon>
        <taxon>Agaricomycotina</taxon>
        <taxon>Agaricomycetes</taxon>
        <taxon>Cantharellales</taxon>
        <taxon>Ceratobasidiaceae</taxon>
        <taxon>Rhizoctonia</taxon>
        <taxon>Rhizoctonia solani AG-1</taxon>
    </lineage>
</organism>
<dbReference type="GO" id="GO:0006660">
    <property type="term" value="P:phosphatidylserine catabolic process"/>
    <property type="evidence" value="ECO:0007669"/>
    <property type="project" value="TreeGrafter"/>
</dbReference>
<evidence type="ECO:0000256" key="2">
    <source>
        <dbReference type="ARBA" id="ARBA00022692"/>
    </source>
</evidence>
<comment type="similarity">
    <text evidence="1">Belongs to the AB hydrolase superfamily. Lipase family.</text>
</comment>
<sequence>MVRFPFESHNNRCHLGQSIIYDTVTELHWSVDIRTHGIVVIIEQLLAADWSERIGKSNGKKRWWGRKPQGLLELPAFSRLVEGIDTSLEDRVEVPAPKPEDDCVECYAWEFGDYLNDTTRK</sequence>
<dbReference type="AlphaFoldDB" id="M5BRK8"/>
<name>M5BRK8_THACB</name>
<dbReference type="InterPro" id="IPR050805">
    <property type="entry name" value="ATG15_Lipase"/>
</dbReference>
<dbReference type="GO" id="GO:0034496">
    <property type="term" value="P:multivesicular body membrane disassembly"/>
    <property type="evidence" value="ECO:0007669"/>
    <property type="project" value="TreeGrafter"/>
</dbReference>
<evidence type="ECO:0000256" key="7">
    <source>
        <dbReference type="ARBA" id="ARBA00037847"/>
    </source>
</evidence>
<evidence type="ECO:0000256" key="6">
    <source>
        <dbReference type="ARBA" id="ARBA00023180"/>
    </source>
</evidence>
<comment type="caution">
    <text evidence="8">The sequence shown here is derived from an EMBL/GenBank/DDBJ whole genome shotgun (WGS) entry which is preliminary data.</text>
</comment>
<keyword evidence="5" id="KW-0472">Membrane</keyword>
<comment type="subcellular location">
    <subcellularLocation>
        <location evidence="7">Endomembrane system</location>
        <topology evidence="7">Single-pass membrane protein</topology>
    </subcellularLocation>
</comment>
<evidence type="ECO:0000313" key="8">
    <source>
        <dbReference type="EMBL" id="CCO30398.1"/>
    </source>
</evidence>
<dbReference type="GO" id="GO:0046461">
    <property type="term" value="P:neutral lipid catabolic process"/>
    <property type="evidence" value="ECO:0007669"/>
    <property type="project" value="TreeGrafter"/>
</dbReference>
<dbReference type="PANTHER" id="PTHR47175">
    <property type="entry name" value="LIPASE ATG15-RELATED"/>
    <property type="match status" value="1"/>
</dbReference>